<reference evidence="2" key="1">
    <citation type="submission" date="2025-08" db="UniProtKB">
        <authorList>
            <consortium name="RefSeq"/>
        </authorList>
    </citation>
    <scope>IDENTIFICATION</scope>
</reference>
<protein>
    <submittedName>
        <fullName evidence="2">Uncharacterized protein</fullName>
    </submittedName>
</protein>
<feature type="region of interest" description="Disordered" evidence="1">
    <location>
        <begin position="101"/>
        <end position="139"/>
    </location>
</feature>
<feature type="compositionally biased region" description="Basic and acidic residues" evidence="1">
    <location>
        <begin position="123"/>
        <end position="139"/>
    </location>
</feature>
<dbReference type="KEGG" id="nta:107806031"/>
<dbReference type="OMA" id="NFHKTGD"/>
<dbReference type="OrthoDB" id="955245at2759"/>
<evidence type="ECO:0000313" key="2">
    <source>
        <dbReference type="RefSeq" id="XP_016485631.1"/>
    </source>
</evidence>
<sequence>MAISGFKLLYFYSTSHVSRLKQRLVPFVPISVLRRYTQSIKENYEHHAEEKAPTTAEEFMRVADEMAEDKEHLKRVAEEKDRQGFASQTVDKTMEAAATMGDTNFESVKENLKEPPGKGNFHKTGDDSDDLLKNTDKSK</sequence>
<dbReference type="AlphaFoldDB" id="A0A1S4B9Q5"/>
<organism evidence="2">
    <name type="scientific">Nicotiana tabacum</name>
    <name type="common">Common tobacco</name>
    <dbReference type="NCBI Taxonomy" id="4097"/>
    <lineage>
        <taxon>Eukaryota</taxon>
        <taxon>Viridiplantae</taxon>
        <taxon>Streptophyta</taxon>
        <taxon>Embryophyta</taxon>
        <taxon>Tracheophyta</taxon>
        <taxon>Spermatophyta</taxon>
        <taxon>Magnoliopsida</taxon>
        <taxon>eudicotyledons</taxon>
        <taxon>Gunneridae</taxon>
        <taxon>Pentapetalae</taxon>
        <taxon>asterids</taxon>
        <taxon>lamiids</taxon>
        <taxon>Solanales</taxon>
        <taxon>Solanaceae</taxon>
        <taxon>Nicotianoideae</taxon>
        <taxon>Nicotianeae</taxon>
        <taxon>Nicotiana</taxon>
    </lineage>
</organism>
<gene>
    <name evidence="2" type="primary">LOC107806031</name>
</gene>
<name>A0A1S4B9Q5_TOBAC</name>
<accession>A0A1S4B9Q5</accession>
<proteinExistence type="predicted"/>
<feature type="compositionally biased region" description="Basic and acidic residues" evidence="1">
    <location>
        <begin position="107"/>
        <end position="116"/>
    </location>
</feature>
<dbReference type="STRING" id="4097.A0A1S4B9Q5"/>
<evidence type="ECO:0000256" key="1">
    <source>
        <dbReference type="SAM" id="MobiDB-lite"/>
    </source>
</evidence>
<dbReference type="RefSeq" id="XP_016485631.1">
    <property type="nucleotide sequence ID" value="XM_016630145.1"/>
</dbReference>
<dbReference type="PaxDb" id="4097-A0A1S4B9Q5"/>